<evidence type="ECO:0000313" key="3">
    <source>
        <dbReference type="EMBL" id="KAB4316184.1"/>
    </source>
</evidence>
<evidence type="ECO:0000313" key="6">
    <source>
        <dbReference type="EMBL" id="KAB4486264.1"/>
    </source>
</evidence>
<dbReference type="EMBL" id="JAQNVG010000004">
    <property type="protein sequence ID" value="MDC2234865.1"/>
    <property type="molecule type" value="Genomic_DNA"/>
</dbReference>
<dbReference type="InterPro" id="IPR037081">
    <property type="entry name" value="Hyp_TM1506"/>
</dbReference>
<dbReference type="OMA" id="GDGMCPM"/>
<evidence type="ECO:0000313" key="15">
    <source>
        <dbReference type="Proteomes" id="UP000095576"/>
    </source>
</evidence>
<dbReference type="EMBL" id="WCSB01000010">
    <property type="protein sequence ID" value="KAB4451939.1"/>
    <property type="molecule type" value="Genomic_DNA"/>
</dbReference>
<dbReference type="InterPro" id="IPR016193">
    <property type="entry name" value="Cytidine_deaminase-like"/>
</dbReference>
<dbReference type="Proteomes" id="UP000460317">
    <property type="component" value="Unassembled WGS sequence"/>
</dbReference>
<dbReference type="EMBL" id="WCRY01000003">
    <property type="protein sequence ID" value="KAB4486264.1"/>
    <property type="molecule type" value="Genomic_DNA"/>
</dbReference>
<reference evidence="18 19" key="3">
    <citation type="journal article" date="2019" name="Nat. Med.">
        <title>A library of human gut bacterial isolates paired with longitudinal multiomics data enables mechanistic microbiome research.</title>
        <authorList>
            <person name="Poyet M."/>
            <person name="Groussin M."/>
            <person name="Gibbons S.M."/>
            <person name="Avila-Pacheco J."/>
            <person name="Jiang X."/>
            <person name="Kearney S.M."/>
            <person name="Perrotta A.R."/>
            <person name="Berdy B."/>
            <person name="Zhao S."/>
            <person name="Lieberman T.D."/>
            <person name="Swanson P.K."/>
            <person name="Smith M."/>
            <person name="Roesemann S."/>
            <person name="Alexander J.E."/>
            <person name="Rich S.A."/>
            <person name="Livny J."/>
            <person name="Vlamakis H."/>
            <person name="Clish C."/>
            <person name="Bullock K."/>
            <person name="Deik A."/>
            <person name="Scott J."/>
            <person name="Pierce K.A."/>
            <person name="Xavier R.J."/>
            <person name="Alm E.J."/>
        </authorList>
    </citation>
    <scope>NUCLEOTIDE SEQUENCE [LARGE SCALE GENOMIC DNA]</scope>
    <source>
        <strain evidence="5 21">BIOML-A156</strain>
        <strain evidence="6 18">BIOML-A162</strain>
        <strain evidence="4 20">BIOML-A165</strain>
        <strain evidence="3 19">BIOML-A188</strain>
    </source>
</reference>
<accession>C6IFY7</accession>
<dbReference type="EMBL" id="WCRS01000008">
    <property type="protein sequence ID" value="KAB4473346.1"/>
    <property type="molecule type" value="Genomic_DNA"/>
</dbReference>
<evidence type="ECO:0000313" key="16">
    <source>
        <dbReference type="Proteomes" id="UP000283616"/>
    </source>
</evidence>
<reference evidence="14 15" key="1">
    <citation type="submission" date="2015-09" db="EMBL/GenBank/DDBJ databases">
        <authorList>
            <consortium name="Pathogen Informatics"/>
        </authorList>
    </citation>
    <scope>NUCLEOTIDE SEQUENCE [LARGE SCALE GENOMIC DNA]</scope>
    <source>
        <strain evidence="1 15">2789STDY5834899</strain>
        <strain evidence="2 14">2789STDY5834945</strain>
    </source>
</reference>
<dbReference type="EMBL" id="QSJP01000005">
    <property type="protein sequence ID" value="RHD89251.1"/>
    <property type="molecule type" value="Genomic_DNA"/>
</dbReference>
<accession>A0A0P0FFL1</accession>
<dbReference type="GeneID" id="60926937"/>
<dbReference type="EMBL" id="JAGZEE010000018">
    <property type="protein sequence ID" value="MBS5411684.1"/>
    <property type="molecule type" value="Genomic_DNA"/>
</dbReference>
<dbReference type="Proteomes" id="UP001156218">
    <property type="component" value="Chromosome"/>
</dbReference>
<evidence type="ECO:0000313" key="11">
    <source>
        <dbReference type="EMBL" id="RHL62396.1"/>
    </source>
</evidence>
<reference evidence="9" key="7">
    <citation type="submission" date="2022-10" db="EMBL/GenBank/DDBJ databases">
        <title>Human gut microbiome strain richness.</title>
        <authorList>
            <person name="Chen-Liaw A."/>
        </authorList>
    </citation>
    <scope>NUCLEOTIDE SEQUENCE</scope>
    <source>
        <strain evidence="9">1001283st1_A3_1001283B150304_161114</strain>
    </source>
</reference>
<evidence type="ECO:0000313" key="9">
    <source>
        <dbReference type="EMBL" id="MDC2234865.1"/>
    </source>
</evidence>
<reference evidence="7" key="4">
    <citation type="submission" date="2021-02" db="EMBL/GenBank/DDBJ databases">
        <title>Infant gut strain persistence is associated with maternal origin, phylogeny, and functional potential including surface adhesion and iron acquisition.</title>
        <authorList>
            <person name="Lou Y.C."/>
        </authorList>
    </citation>
    <scope>NUCLEOTIDE SEQUENCE</scope>
    <source>
        <strain evidence="7">L3_082_243G1_dasL3_082_243G1_maxbin2.maxbin.015s ta_sub</strain>
    </source>
</reference>
<evidence type="ECO:0000313" key="2">
    <source>
        <dbReference type="EMBL" id="CUP75840.1"/>
    </source>
</evidence>
<dbReference type="EMBL" id="CZAP01000001">
    <property type="protein sequence ID" value="CUO91051.1"/>
    <property type="molecule type" value="Genomic_DNA"/>
</dbReference>
<sequence length="144" mass="16012">MEELINLLHSGGYSCVIANGDNIRTFTQRGVADLYDLLTQEPDFLKGASIADKVVGKGAAALMILGGIRELHTDIISSKALDLLRSSDIKVHFVQEVPFIWNRDHTGWCPVETMCSEEESAEAILPLIRDFLEKIRSGKKLQEK</sequence>
<dbReference type="EMBL" id="WCSY01000001">
    <property type="protein sequence ID" value="KAB4316184.1"/>
    <property type="molecule type" value="Genomic_DNA"/>
</dbReference>
<dbReference type="Proteomes" id="UP000095541">
    <property type="component" value="Unassembled WGS sequence"/>
</dbReference>
<evidence type="ECO:0000313" key="5">
    <source>
        <dbReference type="EMBL" id="KAB4473346.1"/>
    </source>
</evidence>
<dbReference type="Proteomes" id="UP000436858">
    <property type="component" value="Unassembled WGS sequence"/>
</dbReference>
<reference evidence="8" key="6">
    <citation type="submission" date="2021-07" db="EMBL/GenBank/DDBJ databases">
        <title>Comparative genomics of Bacteroides fragilis group isolates reveals species-dependent resistance mechanisms and validates clinical tools for resistance prediction.</title>
        <authorList>
            <person name="Wallace M.J."/>
            <person name="Jean S."/>
            <person name="Wallace M.A."/>
            <person name="Carey-Ann B.D."/>
            <person name="Dantas G."/>
        </authorList>
    </citation>
    <scope>NUCLEOTIDE SEQUENCE</scope>
    <source>
        <strain evidence="8">BJH_160</strain>
    </source>
</reference>
<evidence type="ECO:0000313" key="22">
    <source>
        <dbReference type="Proteomes" id="UP001156218"/>
    </source>
</evidence>
<protein>
    <submittedName>
        <fullName evidence="11">DUF1893 domain-containing protein</fullName>
    </submittedName>
    <submittedName>
        <fullName evidence="1">Domain of uncharacterized function (DUF1893)</fullName>
    </submittedName>
</protein>
<evidence type="ECO:0000313" key="13">
    <source>
        <dbReference type="EMBL" id="UYU90133.1"/>
    </source>
</evidence>
<dbReference type="Proteomes" id="UP000284785">
    <property type="component" value="Unassembled WGS sequence"/>
</dbReference>
<dbReference type="Proteomes" id="UP000782901">
    <property type="component" value="Unassembled WGS sequence"/>
</dbReference>
<dbReference type="InterPro" id="IPR015067">
    <property type="entry name" value="DUF1893_TM1506-like"/>
</dbReference>
<evidence type="ECO:0000313" key="1">
    <source>
        <dbReference type="EMBL" id="CUO91051.1"/>
    </source>
</evidence>
<evidence type="ECO:0000313" key="7">
    <source>
        <dbReference type="EMBL" id="MBS5411684.1"/>
    </source>
</evidence>
<dbReference type="RefSeq" id="WP_008761597.1">
    <property type="nucleotide sequence ID" value="NZ_BAABXH010000002.1"/>
</dbReference>
<gene>
    <name evidence="11" type="ORF">DW011_05970</name>
    <name evidence="10" type="ORF">DW780_07845</name>
    <name evidence="1" type="ORF">ERS852511_00560</name>
    <name evidence="2" type="ORF">ERS852557_01553</name>
    <name evidence="5" type="ORF">GAN59_13325</name>
    <name evidence="6" type="ORF">GAN91_05120</name>
    <name evidence="4" type="ORF">GAN93_12495</name>
    <name evidence="3" type="ORF">GAO51_01565</name>
    <name evidence="8" type="ORF">K0H07_09435</name>
    <name evidence="7" type="ORF">KHY35_13405</name>
    <name evidence="12" type="ORF">KQP68_09305</name>
    <name evidence="13" type="ORF">KQP74_19660</name>
    <name evidence="9" type="ORF">PO127_03785</name>
</gene>
<evidence type="ECO:0000313" key="12">
    <source>
        <dbReference type="EMBL" id="UYU68452.1"/>
    </source>
</evidence>
<evidence type="ECO:0000313" key="17">
    <source>
        <dbReference type="Proteomes" id="UP000284785"/>
    </source>
</evidence>
<evidence type="ECO:0000313" key="21">
    <source>
        <dbReference type="Proteomes" id="UP000488521"/>
    </source>
</evidence>
<dbReference type="EMBL" id="CZBI01000002">
    <property type="protein sequence ID" value="CUP75840.1"/>
    <property type="molecule type" value="Genomic_DNA"/>
</dbReference>
<dbReference type="Proteomes" id="UP001162960">
    <property type="component" value="Chromosome"/>
</dbReference>
<dbReference type="Proteomes" id="UP001200544">
    <property type="component" value="Unassembled WGS sequence"/>
</dbReference>
<dbReference type="Proteomes" id="UP000440614">
    <property type="component" value="Unassembled WGS sequence"/>
</dbReference>
<dbReference type="EMBL" id="QROV01000005">
    <property type="protein sequence ID" value="RHL62396.1"/>
    <property type="molecule type" value="Genomic_DNA"/>
</dbReference>
<evidence type="ECO:0000313" key="14">
    <source>
        <dbReference type="Proteomes" id="UP000095541"/>
    </source>
</evidence>
<organism evidence="11 16">
    <name type="scientific">Bacteroides thetaiotaomicron</name>
    <dbReference type="NCBI Taxonomy" id="818"/>
    <lineage>
        <taxon>Bacteria</taxon>
        <taxon>Pseudomonadati</taxon>
        <taxon>Bacteroidota</taxon>
        <taxon>Bacteroidia</taxon>
        <taxon>Bacteroidales</taxon>
        <taxon>Bacteroidaceae</taxon>
        <taxon>Bacteroides</taxon>
    </lineage>
</organism>
<evidence type="ECO:0000313" key="18">
    <source>
        <dbReference type="Proteomes" id="UP000436858"/>
    </source>
</evidence>
<dbReference type="EMBL" id="CP083680">
    <property type="protein sequence ID" value="UYU68452.1"/>
    <property type="molecule type" value="Genomic_DNA"/>
</dbReference>
<dbReference type="AlphaFoldDB" id="A0A0P0FFL1"/>
<evidence type="ECO:0000313" key="10">
    <source>
        <dbReference type="EMBL" id="RHD89251.1"/>
    </source>
</evidence>
<dbReference type="PATRIC" id="fig|818.23.peg.2648"/>
<dbReference type="EMBL" id="CP083685">
    <property type="protein sequence ID" value="UYU90133.1"/>
    <property type="molecule type" value="Genomic_DNA"/>
</dbReference>
<evidence type="ECO:0000313" key="8">
    <source>
        <dbReference type="EMBL" id="MCE9237371.1"/>
    </source>
</evidence>
<dbReference type="Pfam" id="PF08973">
    <property type="entry name" value="TM1506"/>
    <property type="match status" value="1"/>
</dbReference>
<evidence type="ECO:0000313" key="20">
    <source>
        <dbReference type="Proteomes" id="UP000460317"/>
    </source>
</evidence>
<evidence type="ECO:0000313" key="4">
    <source>
        <dbReference type="EMBL" id="KAB4451939.1"/>
    </source>
</evidence>
<reference evidence="12 22" key="5">
    <citation type="submission" date="2021-06" db="EMBL/GenBank/DDBJ databases">
        <title>Interrogation of the integrated mobile genetic elements in gut-associated Bacteroides with a consensus prediction approach.</title>
        <authorList>
            <person name="Campbell D.E."/>
            <person name="Leigh J.R."/>
            <person name="Kim T."/>
            <person name="England W."/>
            <person name="Whitaker R.J."/>
            <person name="Degnan P.H."/>
        </authorList>
    </citation>
    <scope>NUCLEOTIDE SEQUENCE [LARGE SCALE GENOMIC DNA]</scope>
    <source>
        <strain evidence="13">VPI-3443</strain>
        <strain evidence="12 22">WAL8669</strain>
    </source>
</reference>
<name>A0A0P0FFL1_BACT4</name>
<dbReference type="Proteomes" id="UP000283616">
    <property type="component" value="Unassembled WGS sequence"/>
</dbReference>
<dbReference type="Proteomes" id="UP001217776">
    <property type="component" value="Unassembled WGS sequence"/>
</dbReference>
<dbReference type="SUPFAM" id="SSF53927">
    <property type="entry name" value="Cytidine deaminase-like"/>
    <property type="match status" value="1"/>
</dbReference>
<dbReference type="GO" id="GO:0003824">
    <property type="term" value="F:catalytic activity"/>
    <property type="evidence" value="ECO:0007669"/>
    <property type="project" value="InterPro"/>
</dbReference>
<proteinExistence type="predicted"/>
<reference evidence="16 17" key="2">
    <citation type="submission" date="2018-08" db="EMBL/GenBank/DDBJ databases">
        <title>A genome reference for cultivated species of the human gut microbiota.</title>
        <authorList>
            <person name="Zou Y."/>
            <person name="Xue W."/>
            <person name="Luo G."/>
        </authorList>
    </citation>
    <scope>NUCLEOTIDE SEQUENCE [LARGE SCALE GENOMIC DNA]</scope>
    <source>
        <strain evidence="11 16">AF37-12</strain>
        <strain evidence="10 17">AM30-26</strain>
    </source>
</reference>
<dbReference type="EMBL" id="JAHYQA010000004">
    <property type="protein sequence ID" value="MCE9237371.1"/>
    <property type="molecule type" value="Genomic_DNA"/>
</dbReference>
<evidence type="ECO:0000313" key="19">
    <source>
        <dbReference type="Proteomes" id="UP000440614"/>
    </source>
</evidence>
<dbReference type="KEGG" id="btho:Btheta7330_02574"/>
<dbReference type="Gene3D" id="3.40.140.30">
    <property type="entry name" value="Hypothetical protein TM1506"/>
    <property type="match status" value="1"/>
</dbReference>
<dbReference type="Proteomes" id="UP000095576">
    <property type="component" value="Unassembled WGS sequence"/>
</dbReference>
<dbReference type="Proteomes" id="UP000488521">
    <property type="component" value="Unassembled WGS sequence"/>
</dbReference>